<feature type="transmembrane region" description="Helical" evidence="6">
    <location>
        <begin position="409"/>
        <end position="433"/>
    </location>
</feature>
<feature type="transmembrane region" description="Helical" evidence="6">
    <location>
        <begin position="178"/>
        <end position="196"/>
    </location>
</feature>
<sequence length="515" mass="54234">MRRAAASKHRDLASREPIDKTIQAYHMIGRLSIDREGILDRVSSDASRLQELGYRQQLRRGLGVFSTFSIGVATVAPVVGLYAIFGLGMNLSGPVWVWLLVLSLVGQVLVAVVYAELASEFPIAGGPYQWVRRLIGPDAGIFTGLIYLVAVSAALATVAFLAAPWFAQLLGLQPSPGGHMLLSFCVLLASLLVNAGGVQVVRVAVNFGIAAEIIASMLIGSMLLVFFRTHDVTVLFSSMGAPTSLGTALATLAVCGWAFVGFDASASVAEETTGAGANVPRAILAATAVVGIAVVLVAVAVILATGDLQAVISGSEMDPVTATVVASLGDWSRMPFLAVVAITFFACCISMQAYLGRVIFSLARDGVLPFSRKLASVSEGRKVPLVAMTTMTLIASTCLLLGFNEGAVGTMISFGTAGLYITFLLVVAAALYARLSGKWRPEGSLRLGALGTPVNVAALVWLLFETINIAWPRVELAPPNAPVWQVWAAIWVFAVVAALAVIYIGAWRRKNLAAE</sequence>
<feature type="transmembrane region" description="Helical" evidence="6">
    <location>
        <begin position="203"/>
        <end position="227"/>
    </location>
</feature>
<gene>
    <name evidence="7" type="ORF">RFM23_18170</name>
</gene>
<evidence type="ECO:0000313" key="8">
    <source>
        <dbReference type="Proteomes" id="UP001276564"/>
    </source>
</evidence>
<keyword evidence="3 6" id="KW-0812">Transmembrane</keyword>
<evidence type="ECO:0000256" key="2">
    <source>
        <dbReference type="ARBA" id="ARBA00022448"/>
    </source>
</evidence>
<evidence type="ECO:0000256" key="4">
    <source>
        <dbReference type="ARBA" id="ARBA00022989"/>
    </source>
</evidence>
<keyword evidence="2" id="KW-0813">Transport</keyword>
<dbReference type="PANTHER" id="PTHR45649:SF26">
    <property type="entry name" value="OS04G0435100 PROTEIN"/>
    <property type="match status" value="1"/>
</dbReference>
<feature type="transmembrane region" description="Helical" evidence="6">
    <location>
        <begin position="239"/>
        <end position="262"/>
    </location>
</feature>
<dbReference type="InterPro" id="IPR002293">
    <property type="entry name" value="AA/rel_permease1"/>
</dbReference>
<dbReference type="Proteomes" id="UP001276564">
    <property type="component" value="Unassembled WGS sequence"/>
</dbReference>
<evidence type="ECO:0000256" key="5">
    <source>
        <dbReference type="ARBA" id="ARBA00023136"/>
    </source>
</evidence>
<feature type="transmembrane region" description="Helical" evidence="6">
    <location>
        <begin position="62"/>
        <end position="84"/>
    </location>
</feature>
<organism evidence="7 8">
    <name type="scientific">Mesorhizobium abyssinicae</name>
    <dbReference type="NCBI Taxonomy" id="1209958"/>
    <lineage>
        <taxon>Bacteria</taxon>
        <taxon>Pseudomonadati</taxon>
        <taxon>Pseudomonadota</taxon>
        <taxon>Alphaproteobacteria</taxon>
        <taxon>Hyphomicrobiales</taxon>
        <taxon>Phyllobacteriaceae</taxon>
        <taxon>Mesorhizobium</taxon>
    </lineage>
</organism>
<dbReference type="RefSeq" id="WP_210235133.1">
    <property type="nucleotide sequence ID" value="NZ_JAVIIO010000014.1"/>
</dbReference>
<dbReference type="PANTHER" id="PTHR45649">
    <property type="entry name" value="AMINO-ACID PERMEASE BAT1"/>
    <property type="match status" value="1"/>
</dbReference>
<feature type="transmembrane region" description="Helical" evidence="6">
    <location>
        <begin position="96"/>
        <end position="118"/>
    </location>
</feature>
<keyword evidence="5 6" id="KW-0472">Membrane</keyword>
<feature type="transmembrane region" description="Helical" evidence="6">
    <location>
        <begin position="484"/>
        <end position="506"/>
    </location>
</feature>
<evidence type="ECO:0000256" key="1">
    <source>
        <dbReference type="ARBA" id="ARBA00004141"/>
    </source>
</evidence>
<accession>A0ABU5AQG7</accession>
<evidence type="ECO:0000256" key="6">
    <source>
        <dbReference type="SAM" id="Phobius"/>
    </source>
</evidence>
<feature type="transmembrane region" description="Helical" evidence="6">
    <location>
        <begin position="139"/>
        <end position="166"/>
    </location>
</feature>
<keyword evidence="8" id="KW-1185">Reference proteome</keyword>
<evidence type="ECO:0000313" key="7">
    <source>
        <dbReference type="EMBL" id="MDX8539548.1"/>
    </source>
</evidence>
<keyword evidence="4 6" id="KW-1133">Transmembrane helix</keyword>
<proteinExistence type="predicted"/>
<feature type="transmembrane region" description="Helical" evidence="6">
    <location>
        <begin position="383"/>
        <end position="403"/>
    </location>
</feature>
<name>A0ABU5AQG7_9HYPH</name>
<dbReference type="PIRSF" id="PIRSF006060">
    <property type="entry name" value="AA_transporter"/>
    <property type="match status" value="1"/>
</dbReference>
<comment type="subcellular location">
    <subcellularLocation>
        <location evidence="1">Membrane</location>
        <topology evidence="1">Multi-pass membrane protein</topology>
    </subcellularLocation>
</comment>
<feature type="transmembrane region" description="Helical" evidence="6">
    <location>
        <begin position="283"/>
        <end position="304"/>
    </location>
</feature>
<dbReference type="EMBL" id="JAVIIP010000009">
    <property type="protein sequence ID" value="MDX8539548.1"/>
    <property type="molecule type" value="Genomic_DNA"/>
</dbReference>
<reference evidence="7 8" key="1">
    <citation type="submission" date="2023-08" db="EMBL/GenBank/DDBJ databases">
        <title>Implementing the SeqCode for naming new Mesorhizobium species isolated from Vachellia karroo root nodules.</title>
        <authorList>
            <person name="Van Lill M."/>
        </authorList>
    </citation>
    <scope>NUCLEOTIDE SEQUENCE [LARGE SCALE GENOMIC DNA]</scope>
    <source>
        <strain evidence="7 8">VK4B</strain>
    </source>
</reference>
<evidence type="ECO:0000256" key="3">
    <source>
        <dbReference type="ARBA" id="ARBA00022692"/>
    </source>
</evidence>
<feature type="transmembrane region" description="Helical" evidence="6">
    <location>
        <begin position="445"/>
        <end position="464"/>
    </location>
</feature>
<protein>
    <submittedName>
        <fullName evidence="7">APC family permease</fullName>
    </submittedName>
</protein>
<feature type="transmembrane region" description="Helical" evidence="6">
    <location>
        <begin position="336"/>
        <end position="362"/>
    </location>
</feature>
<dbReference type="Gene3D" id="1.20.1740.10">
    <property type="entry name" value="Amino acid/polyamine transporter I"/>
    <property type="match status" value="1"/>
</dbReference>
<comment type="caution">
    <text evidence="7">The sequence shown here is derived from an EMBL/GenBank/DDBJ whole genome shotgun (WGS) entry which is preliminary data.</text>
</comment>
<dbReference type="Pfam" id="PF13520">
    <property type="entry name" value="AA_permease_2"/>
    <property type="match status" value="1"/>
</dbReference>